<evidence type="ECO:0000313" key="4">
    <source>
        <dbReference type="Proteomes" id="UP000297014"/>
    </source>
</evidence>
<accession>A0A094WME8</accession>
<evidence type="ECO:0000313" key="2">
    <source>
        <dbReference type="EMBL" id="THG89071.1"/>
    </source>
</evidence>
<comment type="caution">
    <text evidence="1">The sequence shown here is derived from an EMBL/GenBank/DDBJ whole genome shotgun (WGS) entry which is preliminary data.</text>
</comment>
<dbReference type="eggNOG" id="COG3937">
    <property type="taxonomic scope" value="Bacteria"/>
</dbReference>
<gene>
    <name evidence="2" type="ORF">AJ85_19725</name>
    <name evidence="1" type="ORF">BALCAV_0211965</name>
</gene>
<sequence>MRDAIKKGMALGFGLAAASKEQAEKVFDELVKKGELTKQESKEFMETVMEKGGEKQELFDKKLQEQLKKVLSEWNVATKDEVERLEQRITQLELQLKNKE</sequence>
<proteinExistence type="predicted"/>
<dbReference type="Proteomes" id="UP000297014">
    <property type="component" value="Unassembled WGS sequence"/>
</dbReference>
<keyword evidence="3" id="KW-1185">Reference proteome</keyword>
<dbReference type="STRING" id="1218173.BALCAV_0211965"/>
<dbReference type="PANTHER" id="PTHR38664">
    <property type="entry name" value="SLR0058 PROTEIN"/>
    <property type="match status" value="1"/>
</dbReference>
<dbReference type="OrthoDB" id="191894at2"/>
<dbReference type="NCBIfam" id="NF047773">
    <property type="entry name" value="phas_rel_Lepto"/>
    <property type="match status" value="1"/>
</dbReference>
<evidence type="ECO:0000313" key="3">
    <source>
        <dbReference type="Proteomes" id="UP000002754"/>
    </source>
</evidence>
<protein>
    <submittedName>
        <fullName evidence="1">ATP synthase subunit B</fullName>
    </submittedName>
</protein>
<dbReference type="EMBL" id="ALPT02000036">
    <property type="protein sequence ID" value="KGA97133.1"/>
    <property type="molecule type" value="Genomic_DNA"/>
</dbReference>
<name>A0A094WME8_ALKAL</name>
<dbReference type="EMBL" id="JALP01000266">
    <property type="protein sequence ID" value="THG89071.1"/>
    <property type="molecule type" value="Genomic_DNA"/>
</dbReference>
<dbReference type="Proteomes" id="UP000002754">
    <property type="component" value="Unassembled WGS sequence"/>
</dbReference>
<organism evidence="1 3">
    <name type="scientific">Alkalihalobacillus alcalophilus ATCC 27647 = CGMCC 1.3604</name>
    <dbReference type="NCBI Taxonomy" id="1218173"/>
    <lineage>
        <taxon>Bacteria</taxon>
        <taxon>Bacillati</taxon>
        <taxon>Bacillota</taxon>
        <taxon>Bacilli</taxon>
        <taxon>Bacillales</taxon>
        <taxon>Bacillaceae</taxon>
        <taxon>Alkalihalobacillus</taxon>
    </lineage>
</organism>
<dbReference type="AlphaFoldDB" id="A0A094WME8"/>
<reference evidence="1 3" key="1">
    <citation type="journal article" date="2014" name="Genome Announc.">
        <title>Draft Genome Sequence of Bacillus alcalophilus AV1934, a Classic Alkaliphile Isolated from Human Feces in 1934.</title>
        <authorList>
            <person name="Attie O."/>
            <person name="Jayaprakash A."/>
            <person name="Shah H."/>
            <person name="Paulsen I.T."/>
            <person name="Morino M."/>
            <person name="Takahashi Y."/>
            <person name="Narumi I."/>
            <person name="Sachidanandam R."/>
            <person name="Satoh K."/>
            <person name="Ito M."/>
            <person name="Krulwich T.A."/>
        </authorList>
    </citation>
    <scope>NUCLEOTIDE SEQUENCE [LARGE SCALE GENOMIC DNA]</scope>
    <source>
        <strain evidence="1 3">AV1934</strain>
    </source>
</reference>
<reference evidence="2 4" key="2">
    <citation type="submission" date="2014-01" db="EMBL/GenBank/DDBJ databases">
        <title>Draft genome sequencing of Bacillus alcalophilus CGMCC 1.3604.</title>
        <authorList>
            <person name="Yang J."/>
            <person name="Diao L."/>
            <person name="Yang S."/>
        </authorList>
    </citation>
    <scope>NUCLEOTIDE SEQUENCE [LARGE SCALE GENOMIC DNA]</scope>
    <source>
        <strain evidence="2 4">CGMCC 1.3604</strain>
    </source>
</reference>
<dbReference type="InterPro" id="IPR008769">
    <property type="entry name" value="PhaF_PhaI"/>
</dbReference>
<dbReference type="PANTHER" id="PTHR38664:SF1">
    <property type="entry name" value="SLR0058 PROTEIN"/>
    <property type="match status" value="1"/>
</dbReference>
<dbReference type="RefSeq" id="WP_003323523.1">
    <property type="nucleotide sequence ID" value="NZ_ALPT02000036.1"/>
</dbReference>
<evidence type="ECO:0000313" key="1">
    <source>
        <dbReference type="EMBL" id="KGA97133.1"/>
    </source>
</evidence>